<evidence type="ECO:0000313" key="14">
    <source>
        <dbReference type="Proteomes" id="UP000718571"/>
    </source>
</evidence>
<evidence type="ECO:0000256" key="4">
    <source>
        <dbReference type="ARBA" id="ARBA00022679"/>
    </source>
</evidence>
<dbReference type="Pfam" id="PF04560">
    <property type="entry name" value="RNA_pol_Rpb2_7"/>
    <property type="match status" value="1"/>
</dbReference>
<sequence>MSLVFVDGKLVGKTNKAVEIAKSIIEDRRNNKISQNVNVRYREDIDSLLVNTEGGRLTRALIVVRDGKPLITNEDIDLLKQGRVTWDNLVEQGKIEYLDADEEEDTYIAIEEKDLTKEHTHLEISPLSVIGLQATMLPFVNHNNAHRSVIAIKSVQQGVGIYSSNYKIRMDNDIIVAYDQEKPIVKTRIYEEENIKAHPIGKNIVVAVMSYLGYNMDDAIIINKSSVERGLFRSSFFRPYKVAELHYVGGQKDEIRIPDKDVIDYKSEEAYNLLDEDGIVSPGTYVEGGDVIIGKVSPPRFVSSIDKFRLGIQKRIETSVECRQTEYGVVDNVFVSSTSEGNKYVSVKIREDLPVEIGDKFGTRSGQKGVVGMLLRQEDMPFTQSGIVPDLIFSPYSIPSRMTMGFLLEMMGGKLGALGGRFVDGTPFIGEKEGDLRAELQSYGFRENGVEKMYNAITGDEIEANIFVGDMLYTRLKHVVTNKVQWRAKGPVQLLTRQPTEGKSKRGGLRLGEMEKDCFIAYGAALALKERFDSDKVTIPVCSKCGLVAVYNVKKKTGYCPVDGEDVPIKLIEVSNSFKILLDELKAMGIYPKLLTGSKI</sequence>
<evidence type="ECO:0000256" key="8">
    <source>
        <dbReference type="ARBA" id="ARBA00023163"/>
    </source>
</evidence>
<evidence type="ECO:0000256" key="2">
    <source>
        <dbReference type="ARBA" id="ARBA00012418"/>
    </source>
</evidence>
<evidence type="ECO:0000256" key="5">
    <source>
        <dbReference type="ARBA" id="ARBA00022695"/>
    </source>
</evidence>
<feature type="domain" description="RNA polymerase Rpb2" evidence="11">
    <location>
        <begin position="4"/>
        <end position="64"/>
    </location>
</feature>
<accession>A0A8T3USP3</accession>
<evidence type="ECO:0000259" key="12">
    <source>
        <dbReference type="Pfam" id="PF04567"/>
    </source>
</evidence>
<dbReference type="Gene3D" id="3.90.1070.20">
    <property type="match status" value="1"/>
</dbReference>
<dbReference type="Pfam" id="PF00562">
    <property type="entry name" value="RNA_pol_Rpb2_6"/>
    <property type="match status" value="1"/>
</dbReference>
<keyword evidence="8" id="KW-0804">Transcription</keyword>
<feature type="domain" description="DNA-directed RNA polymerase subunit 2 hybrid-binding" evidence="9">
    <location>
        <begin position="134"/>
        <end position="505"/>
    </location>
</feature>
<dbReference type="AlphaFoldDB" id="A0A8T3USP3"/>
<comment type="caution">
    <text evidence="13">The sequence shown here is derived from an EMBL/GenBank/DDBJ whole genome shotgun (WGS) entry which is preliminary data.</text>
</comment>
<dbReference type="Proteomes" id="UP000718571">
    <property type="component" value="Unassembled WGS sequence"/>
</dbReference>
<feature type="domain" description="RNA polymerase Rpb2" evidence="10">
    <location>
        <begin position="507"/>
        <end position="595"/>
    </location>
</feature>
<dbReference type="InterPro" id="IPR037033">
    <property type="entry name" value="DNA-dir_RNAP_su2_hyb_sf"/>
</dbReference>
<evidence type="ECO:0000256" key="1">
    <source>
        <dbReference type="ARBA" id="ARBA00006835"/>
    </source>
</evidence>
<keyword evidence="7" id="KW-0862">Zinc</keyword>
<evidence type="ECO:0000256" key="6">
    <source>
        <dbReference type="ARBA" id="ARBA00022723"/>
    </source>
</evidence>
<evidence type="ECO:0000256" key="3">
    <source>
        <dbReference type="ARBA" id="ARBA00022478"/>
    </source>
</evidence>
<dbReference type="Gene3D" id="2.40.50.150">
    <property type="match status" value="1"/>
</dbReference>
<keyword evidence="6" id="KW-0479">Metal-binding</keyword>
<dbReference type="GO" id="GO:0006351">
    <property type="term" value="P:DNA-templated transcription"/>
    <property type="evidence" value="ECO:0007669"/>
    <property type="project" value="InterPro"/>
</dbReference>
<dbReference type="Gene3D" id="2.40.270.10">
    <property type="entry name" value="DNA-directed RNA polymerase, subunit 2, domain 6"/>
    <property type="match status" value="1"/>
</dbReference>
<proteinExistence type="inferred from homology"/>
<evidence type="ECO:0000259" key="11">
    <source>
        <dbReference type="Pfam" id="PF04566"/>
    </source>
</evidence>
<evidence type="ECO:0000256" key="7">
    <source>
        <dbReference type="ARBA" id="ARBA00022833"/>
    </source>
</evidence>
<evidence type="ECO:0000313" key="13">
    <source>
        <dbReference type="EMBL" id="MBE5728681.1"/>
    </source>
</evidence>
<dbReference type="GO" id="GO:0032549">
    <property type="term" value="F:ribonucleoside binding"/>
    <property type="evidence" value="ECO:0007669"/>
    <property type="project" value="InterPro"/>
</dbReference>
<dbReference type="InterPro" id="IPR015712">
    <property type="entry name" value="DNA-dir_RNA_pol_su2"/>
</dbReference>
<evidence type="ECO:0000259" key="9">
    <source>
        <dbReference type="Pfam" id="PF00562"/>
    </source>
</evidence>
<keyword evidence="3 13" id="KW-0240">DNA-directed RNA polymerase</keyword>
<dbReference type="Pfam" id="PF04566">
    <property type="entry name" value="RNA_pol_Rpb2_4"/>
    <property type="match status" value="1"/>
</dbReference>
<dbReference type="PANTHER" id="PTHR20856">
    <property type="entry name" value="DNA-DIRECTED RNA POLYMERASE I SUBUNIT 2"/>
    <property type="match status" value="1"/>
</dbReference>
<comment type="similarity">
    <text evidence="1">Belongs to the RNA polymerase beta chain family.</text>
</comment>
<protein>
    <recommendedName>
        <fullName evidence="2">DNA-directed RNA polymerase</fullName>
        <ecNumber evidence="2">2.7.7.6</ecNumber>
    </recommendedName>
</protein>
<feature type="domain" description="RNA polymerase Rpb2" evidence="12">
    <location>
        <begin position="86"/>
        <end position="119"/>
    </location>
</feature>
<dbReference type="GO" id="GO:0000428">
    <property type="term" value="C:DNA-directed RNA polymerase complex"/>
    <property type="evidence" value="ECO:0007669"/>
    <property type="project" value="UniProtKB-KW"/>
</dbReference>
<dbReference type="GO" id="GO:0003899">
    <property type="term" value="F:DNA-directed RNA polymerase activity"/>
    <property type="evidence" value="ECO:0007669"/>
    <property type="project" value="UniProtKB-EC"/>
</dbReference>
<evidence type="ECO:0000259" key="10">
    <source>
        <dbReference type="Pfam" id="PF04560"/>
    </source>
</evidence>
<keyword evidence="4 13" id="KW-0808">Transferase</keyword>
<reference evidence="13 14" key="1">
    <citation type="submission" date="2020-09" db="EMBL/GenBank/DDBJ databases">
        <title>Genomic characterization of a novel Parvarchaeota family in acid mine drainage sediments.</title>
        <authorList>
            <person name="Luo Z.-H."/>
        </authorList>
    </citation>
    <scope>NUCLEOTIDE SEQUENCE [LARGE SCALE GENOMIC DNA]</scope>
    <source>
        <strain evidence="13">MAS1_bins.189</strain>
    </source>
</reference>
<dbReference type="Gene3D" id="3.90.1800.10">
    <property type="entry name" value="RNA polymerase alpha subunit dimerisation domain"/>
    <property type="match status" value="1"/>
</dbReference>
<dbReference type="InterPro" id="IPR007646">
    <property type="entry name" value="RNA_pol_Rpb2_4"/>
</dbReference>
<keyword evidence="5 13" id="KW-0548">Nucleotidyltransferase</keyword>
<dbReference type="SUPFAM" id="SSF64484">
    <property type="entry name" value="beta and beta-prime subunits of DNA dependent RNA-polymerase"/>
    <property type="match status" value="1"/>
</dbReference>
<dbReference type="CDD" id="cd00653">
    <property type="entry name" value="RNA_pol_B_RPB2"/>
    <property type="match status" value="1"/>
</dbReference>
<dbReference type="EC" id="2.7.7.6" evidence="2"/>
<gene>
    <name evidence="13" type="ORF">IHE51_02365</name>
</gene>
<dbReference type="EMBL" id="JADFAR010000029">
    <property type="protein sequence ID" value="MBE5728681.1"/>
    <property type="molecule type" value="Genomic_DNA"/>
</dbReference>
<dbReference type="InterPro" id="IPR007641">
    <property type="entry name" value="RNA_pol_Rpb2_7"/>
</dbReference>
<dbReference type="Pfam" id="PF04567">
    <property type="entry name" value="RNA_pol_Rpb2_5"/>
    <property type="match status" value="1"/>
</dbReference>
<organism evidence="13 14">
    <name type="scientific">Candidatus Acidifodinimicrobium mancum</name>
    <dbReference type="NCBI Taxonomy" id="2898728"/>
    <lineage>
        <taxon>Archaea</taxon>
        <taxon>Candidatus Parvarchaeota</taxon>
        <taxon>Candidatus Acidifodinimicrobiaceae</taxon>
        <taxon>Candidatus Acidifodinimicrobium</taxon>
    </lineage>
</organism>
<dbReference type="InterPro" id="IPR014724">
    <property type="entry name" value="RNA_pol_RPB2_OB-fold"/>
</dbReference>
<name>A0A8T3USP3_9ARCH</name>
<dbReference type="InterPro" id="IPR007120">
    <property type="entry name" value="DNA-dir_RNAP_su2_dom"/>
</dbReference>
<dbReference type="GO" id="GO:0003677">
    <property type="term" value="F:DNA binding"/>
    <property type="evidence" value="ECO:0007669"/>
    <property type="project" value="InterPro"/>
</dbReference>
<dbReference type="GO" id="GO:0046872">
    <property type="term" value="F:metal ion binding"/>
    <property type="evidence" value="ECO:0007669"/>
    <property type="project" value="UniProtKB-KW"/>
</dbReference>
<dbReference type="InterPro" id="IPR007647">
    <property type="entry name" value="RNA_pol_Rpb2_5"/>
</dbReference>